<feature type="compositionally biased region" description="Basic and acidic residues" evidence="1">
    <location>
        <begin position="174"/>
        <end position="198"/>
    </location>
</feature>
<protein>
    <submittedName>
        <fullName evidence="3">Predicted membrane protein</fullName>
    </submittedName>
</protein>
<sequence length="483" mass="51882">MLYKSLICIQGYDNGLRHAAICGAVYLLLLVLGLLFGGGSFIWVLGILLAPVLLLSCRRRLGDGGRNPWLSLIALLPWLILLLPLSTDQAGSYLIGALVLALALHAGLALLPGGSRGRGARSKRDYVQGYCGPVPLSAERKSKIRRVEPTLGSDVHGYSDNHAQGYSDNQAHGYADDHAQGYSDDHVYQSSDHDDNQPHHSGAGYIAAGQQPEHPLSQAHEPASFAAANSDHDISHDAISYGPGRSRYFDSAPTEVDTSAIDTEPGWHTEKQARHKVNSAEPGVDDEVDRTGSLSVLLLSWRDAVLQLWQRLGSLSAAQRKGLAIAALVTALLGLGLIIWLLWPQAEPNDASGRETTEIAAATSDRVTVRLPDSFNLSLDGDLLRMSWLGDTDAPGPLWDLATAKGDRRCAELVFNNGTGYRPMSVVIGDNGKVEAAFSPLDSQVIVQDMARRGSVKLCGYDFSLKGSQAALGSVPAFRQLIE</sequence>
<feature type="transmembrane region" description="Helical" evidence="2">
    <location>
        <begin position="24"/>
        <end position="57"/>
    </location>
</feature>
<name>A0A379ZUV4_9GAMM</name>
<feature type="transmembrane region" description="Helical" evidence="2">
    <location>
        <begin position="69"/>
        <end position="87"/>
    </location>
</feature>
<feature type="compositionally biased region" description="Polar residues" evidence="1">
    <location>
        <begin position="161"/>
        <end position="170"/>
    </location>
</feature>
<keyword evidence="2" id="KW-1133">Transmembrane helix</keyword>
<keyword evidence="2" id="KW-0472">Membrane</keyword>
<evidence type="ECO:0000256" key="1">
    <source>
        <dbReference type="SAM" id="MobiDB-lite"/>
    </source>
</evidence>
<dbReference type="AlphaFoldDB" id="A0A379ZUV4"/>
<keyword evidence="4" id="KW-1185">Reference proteome</keyword>
<organism evidence="3 4">
    <name type="scientific">Shewanella algae</name>
    <dbReference type="NCBI Taxonomy" id="38313"/>
    <lineage>
        <taxon>Bacteria</taxon>
        <taxon>Pseudomonadati</taxon>
        <taxon>Pseudomonadota</taxon>
        <taxon>Gammaproteobacteria</taxon>
        <taxon>Alteromonadales</taxon>
        <taxon>Shewanellaceae</taxon>
        <taxon>Shewanella</taxon>
    </lineage>
</organism>
<dbReference type="EMBL" id="UGYO01000001">
    <property type="protein sequence ID" value="SUI68801.1"/>
    <property type="molecule type" value="Genomic_DNA"/>
</dbReference>
<feature type="transmembrane region" description="Helical" evidence="2">
    <location>
        <begin position="323"/>
        <end position="343"/>
    </location>
</feature>
<proteinExistence type="predicted"/>
<accession>A0A379ZUV4</accession>
<reference evidence="3 4" key="1">
    <citation type="submission" date="2018-06" db="EMBL/GenBank/DDBJ databases">
        <authorList>
            <consortium name="Pathogen Informatics"/>
            <person name="Doyle S."/>
        </authorList>
    </citation>
    <scope>NUCLEOTIDE SEQUENCE [LARGE SCALE GENOMIC DNA]</scope>
    <source>
        <strain evidence="3 4">NCTC10738</strain>
    </source>
</reference>
<evidence type="ECO:0000313" key="3">
    <source>
        <dbReference type="EMBL" id="SUI68801.1"/>
    </source>
</evidence>
<dbReference type="Proteomes" id="UP000254069">
    <property type="component" value="Unassembled WGS sequence"/>
</dbReference>
<feature type="region of interest" description="Disordered" evidence="1">
    <location>
        <begin position="150"/>
        <end position="207"/>
    </location>
</feature>
<evidence type="ECO:0000256" key="2">
    <source>
        <dbReference type="SAM" id="Phobius"/>
    </source>
</evidence>
<feature type="transmembrane region" description="Helical" evidence="2">
    <location>
        <begin position="93"/>
        <end position="114"/>
    </location>
</feature>
<evidence type="ECO:0000313" key="4">
    <source>
        <dbReference type="Proteomes" id="UP000254069"/>
    </source>
</evidence>
<gene>
    <name evidence="3" type="ORF">NCTC10738_02023</name>
</gene>
<dbReference type="RefSeq" id="WP_115389624.1">
    <property type="nucleotide sequence ID" value="NZ_JADZHC010000086.1"/>
</dbReference>
<keyword evidence="2" id="KW-0812">Transmembrane</keyword>